<keyword evidence="2" id="KW-1185">Reference proteome</keyword>
<accession>A0ACB8BSF5</accession>
<evidence type="ECO:0000313" key="1">
    <source>
        <dbReference type="EMBL" id="KAH7928203.1"/>
    </source>
</evidence>
<organism evidence="1 2">
    <name type="scientific">Leucogyrophana mollusca</name>
    <dbReference type="NCBI Taxonomy" id="85980"/>
    <lineage>
        <taxon>Eukaryota</taxon>
        <taxon>Fungi</taxon>
        <taxon>Dikarya</taxon>
        <taxon>Basidiomycota</taxon>
        <taxon>Agaricomycotina</taxon>
        <taxon>Agaricomycetes</taxon>
        <taxon>Agaricomycetidae</taxon>
        <taxon>Boletales</taxon>
        <taxon>Boletales incertae sedis</taxon>
        <taxon>Leucogyrophana</taxon>
    </lineage>
</organism>
<protein>
    <submittedName>
        <fullName evidence="1">Tautomerase/MIF</fullName>
    </submittedName>
</protein>
<proteinExistence type="predicted"/>
<dbReference type="Proteomes" id="UP000790709">
    <property type="component" value="Unassembled WGS sequence"/>
</dbReference>
<evidence type="ECO:0000313" key="2">
    <source>
        <dbReference type="Proteomes" id="UP000790709"/>
    </source>
</evidence>
<comment type="caution">
    <text evidence="1">The sequence shown here is derived from an EMBL/GenBank/DDBJ whole genome shotgun (WGS) entry which is preliminary data.</text>
</comment>
<name>A0ACB8BSF5_9AGAM</name>
<dbReference type="EMBL" id="MU266356">
    <property type="protein sequence ID" value="KAH7928203.1"/>
    <property type="molecule type" value="Genomic_DNA"/>
</dbReference>
<gene>
    <name evidence="1" type="ORF">BV22DRAFT_1193064</name>
</gene>
<sequence>MPLITLTTNVNLASDEATKAFVSEFSKFCAKTIEKDESAFSVNFIYNPYLTFAGTFDPAIMLNTLSLFNTNPENSKKWSKAFSEFFQEKLGVSPDRGYMAFLDAGPAFIGSKGSTVEALRAAASAK</sequence>
<reference evidence="1" key="1">
    <citation type="journal article" date="2021" name="New Phytol.">
        <title>Evolutionary innovations through gain and loss of genes in the ectomycorrhizal Boletales.</title>
        <authorList>
            <person name="Wu G."/>
            <person name="Miyauchi S."/>
            <person name="Morin E."/>
            <person name="Kuo A."/>
            <person name="Drula E."/>
            <person name="Varga T."/>
            <person name="Kohler A."/>
            <person name="Feng B."/>
            <person name="Cao Y."/>
            <person name="Lipzen A."/>
            <person name="Daum C."/>
            <person name="Hundley H."/>
            <person name="Pangilinan J."/>
            <person name="Johnson J."/>
            <person name="Barry K."/>
            <person name="LaButti K."/>
            <person name="Ng V."/>
            <person name="Ahrendt S."/>
            <person name="Min B."/>
            <person name="Choi I.G."/>
            <person name="Park H."/>
            <person name="Plett J.M."/>
            <person name="Magnuson J."/>
            <person name="Spatafora J.W."/>
            <person name="Nagy L.G."/>
            <person name="Henrissat B."/>
            <person name="Grigoriev I.V."/>
            <person name="Yang Z.L."/>
            <person name="Xu J."/>
            <person name="Martin F.M."/>
        </authorList>
    </citation>
    <scope>NUCLEOTIDE SEQUENCE</scope>
    <source>
        <strain evidence="1">KUC20120723A-06</strain>
    </source>
</reference>